<keyword evidence="2" id="KW-1133">Transmembrane helix</keyword>
<evidence type="ECO:0000313" key="3">
    <source>
        <dbReference type="EMBL" id="MDR7301145.1"/>
    </source>
</evidence>
<keyword evidence="4" id="KW-1185">Reference proteome</keyword>
<feature type="transmembrane region" description="Helical" evidence="2">
    <location>
        <begin position="133"/>
        <end position="153"/>
    </location>
</feature>
<name>A0AAE3ZC58_9ACTN</name>
<feature type="compositionally biased region" description="Low complexity" evidence="1">
    <location>
        <begin position="9"/>
        <end position="27"/>
    </location>
</feature>
<feature type="transmembrane region" description="Helical" evidence="2">
    <location>
        <begin position="68"/>
        <end position="88"/>
    </location>
</feature>
<accession>A0AAE3ZC58</accession>
<comment type="caution">
    <text evidence="3">The sequence shown here is derived from an EMBL/GenBank/DDBJ whole genome shotgun (WGS) entry which is preliminary data.</text>
</comment>
<protein>
    <submittedName>
        <fullName evidence="3">ATP synthase protein I</fullName>
    </submittedName>
</protein>
<proteinExistence type="predicted"/>
<feature type="transmembrane region" description="Helical" evidence="2">
    <location>
        <begin position="100"/>
        <end position="121"/>
    </location>
</feature>
<dbReference type="AlphaFoldDB" id="A0AAE3ZC58"/>
<evidence type="ECO:0000313" key="4">
    <source>
        <dbReference type="Proteomes" id="UP001180845"/>
    </source>
</evidence>
<feature type="transmembrane region" description="Helical" evidence="2">
    <location>
        <begin position="44"/>
        <end position="62"/>
    </location>
</feature>
<keyword evidence="2" id="KW-0472">Membrane</keyword>
<gene>
    <name evidence="3" type="ORF">JOF55_001326</name>
</gene>
<dbReference type="EMBL" id="JAVDXW010000001">
    <property type="protein sequence ID" value="MDR7301145.1"/>
    <property type="molecule type" value="Genomic_DNA"/>
</dbReference>
<evidence type="ECO:0000256" key="1">
    <source>
        <dbReference type="SAM" id="MobiDB-lite"/>
    </source>
</evidence>
<organism evidence="3 4">
    <name type="scientific">Haloactinomyces albus</name>
    <dbReference type="NCBI Taxonomy" id="1352928"/>
    <lineage>
        <taxon>Bacteria</taxon>
        <taxon>Bacillati</taxon>
        <taxon>Actinomycetota</taxon>
        <taxon>Actinomycetes</taxon>
        <taxon>Actinopolysporales</taxon>
        <taxon>Actinopolysporaceae</taxon>
        <taxon>Haloactinomyces</taxon>
    </lineage>
</organism>
<keyword evidence="2" id="KW-0812">Transmembrane</keyword>
<feature type="region of interest" description="Disordered" evidence="1">
    <location>
        <begin position="165"/>
        <end position="185"/>
    </location>
</feature>
<dbReference type="Proteomes" id="UP001180845">
    <property type="component" value="Unassembled WGS sequence"/>
</dbReference>
<dbReference type="RefSeq" id="WP_310271096.1">
    <property type="nucleotide sequence ID" value="NZ_JAVDXW010000001.1"/>
</dbReference>
<evidence type="ECO:0000256" key="2">
    <source>
        <dbReference type="SAM" id="Phobius"/>
    </source>
</evidence>
<reference evidence="3" key="1">
    <citation type="submission" date="2023-07" db="EMBL/GenBank/DDBJ databases">
        <title>Sequencing the genomes of 1000 actinobacteria strains.</title>
        <authorList>
            <person name="Klenk H.-P."/>
        </authorList>
    </citation>
    <scope>NUCLEOTIDE SEQUENCE</scope>
    <source>
        <strain evidence="3">DSM 45977</strain>
    </source>
</reference>
<sequence>MNSSAGQLPADTAAPAPENAETTEVTETTETTVLRFVTAMLRPALWSTVAVGLLTVLVASLLSGFPGAVGAAFGALLVIACCWFNIVAMRWTAKAQPVTVMAVAIGCYCGKFVALLTLLLVLADTTLFDIRAFALAILVAAVVWTAGELVGFLRARVATITPVPSNDASSAGAGSGQPAGNLRLQ</sequence>
<feature type="region of interest" description="Disordered" evidence="1">
    <location>
        <begin position="1"/>
        <end position="27"/>
    </location>
</feature>